<name>A0A1H4IJF9_RHOJO</name>
<evidence type="ECO:0000256" key="2">
    <source>
        <dbReference type="SAM" id="MobiDB-lite"/>
    </source>
</evidence>
<reference evidence="5" key="1">
    <citation type="submission" date="2016-10" db="EMBL/GenBank/DDBJ databases">
        <authorList>
            <person name="Varghese N."/>
        </authorList>
    </citation>
    <scope>NUCLEOTIDE SEQUENCE [LARGE SCALE GENOMIC DNA]</scope>
    <source>
        <strain evidence="5">DSM 44719</strain>
    </source>
</reference>
<dbReference type="GO" id="GO:0003677">
    <property type="term" value="F:DNA binding"/>
    <property type="evidence" value="ECO:0007669"/>
    <property type="project" value="UniProtKB-KW"/>
</dbReference>
<dbReference type="Gene3D" id="4.10.320.10">
    <property type="entry name" value="E3-binding domain"/>
    <property type="match status" value="1"/>
</dbReference>
<sequence>MVAVGAGYLLRGWTAKLARSPEIAKLGETIRGELMNAAKAATVTAVNSRIDSLNSRLQSSGEKQVWDMSEATGTKRGSGQIRDSDVVEAEESEEEPPGGYESADGEQEWEDGALPEDDGQEQAEEADESEESAQPEQEERPRRRPRTRRTRGASTAKEIREWAVHEGYEISARGRIPADIEQAFRDAH</sequence>
<dbReference type="EMBL" id="FNTL01000002">
    <property type="protein sequence ID" value="SEB33796.1"/>
    <property type="molecule type" value="Genomic_DNA"/>
</dbReference>
<protein>
    <submittedName>
        <fullName evidence="4">Lsr2 protein</fullName>
    </submittedName>
</protein>
<gene>
    <name evidence="4" type="ORF">SAMN04490220_0030</name>
</gene>
<dbReference type="InterPro" id="IPR055370">
    <property type="entry name" value="Lsr2_DNA-bd"/>
</dbReference>
<evidence type="ECO:0000256" key="1">
    <source>
        <dbReference type="ARBA" id="ARBA00023125"/>
    </source>
</evidence>
<evidence type="ECO:0000259" key="3">
    <source>
        <dbReference type="Pfam" id="PF23359"/>
    </source>
</evidence>
<accession>A0A1H4IJF9</accession>
<evidence type="ECO:0000313" key="4">
    <source>
        <dbReference type="EMBL" id="SEB33796.1"/>
    </source>
</evidence>
<dbReference type="GO" id="GO:0016746">
    <property type="term" value="F:acyltransferase activity"/>
    <property type="evidence" value="ECO:0007669"/>
    <property type="project" value="InterPro"/>
</dbReference>
<proteinExistence type="predicted"/>
<dbReference type="Pfam" id="PF23359">
    <property type="entry name" value="Lsr2_DNA-bd"/>
    <property type="match status" value="1"/>
</dbReference>
<feature type="compositionally biased region" description="Acidic residues" evidence="2">
    <location>
        <begin position="103"/>
        <end position="133"/>
    </location>
</feature>
<organism evidence="4 5">
    <name type="scientific">Rhodococcus jostii</name>
    <dbReference type="NCBI Taxonomy" id="132919"/>
    <lineage>
        <taxon>Bacteria</taxon>
        <taxon>Bacillati</taxon>
        <taxon>Actinomycetota</taxon>
        <taxon>Actinomycetes</taxon>
        <taxon>Mycobacteriales</taxon>
        <taxon>Nocardiaceae</taxon>
        <taxon>Rhodococcus</taxon>
    </lineage>
</organism>
<dbReference type="InterPro" id="IPR036625">
    <property type="entry name" value="E3-bd_dom_sf"/>
</dbReference>
<feature type="region of interest" description="Disordered" evidence="2">
    <location>
        <begin position="56"/>
        <end position="158"/>
    </location>
</feature>
<dbReference type="Proteomes" id="UP000183407">
    <property type="component" value="Unassembled WGS sequence"/>
</dbReference>
<feature type="compositionally biased region" description="Acidic residues" evidence="2">
    <location>
        <begin position="86"/>
        <end position="96"/>
    </location>
</feature>
<evidence type="ECO:0000313" key="5">
    <source>
        <dbReference type="Proteomes" id="UP000183407"/>
    </source>
</evidence>
<feature type="compositionally biased region" description="Basic residues" evidence="2">
    <location>
        <begin position="142"/>
        <end position="151"/>
    </location>
</feature>
<dbReference type="AlphaFoldDB" id="A0A1H4IJF9"/>
<keyword evidence="1" id="KW-0238">DNA-binding</keyword>
<feature type="domain" description="Lsr2 DNA-binding" evidence="3">
    <location>
        <begin position="155"/>
        <end position="187"/>
    </location>
</feature>